<dbReference type="PANTHER" id="PTHR23419:SF8">
    <property type="entry name" value="FI09726P"/>
    <property type="match status" value="1"/>
</dbReference>
<dbReference type="Proteomes" id="UP001597297">
    <property type="component" value="Unassembled WGS sequence"/>
</dbReference>
<organism evidence="2 3">
    <name type="scientific">Rubritalea spongiae</name>
    <dbReference type="NCBI Taxonomy" id="430797"/>
    <lineage>
        <taxon>Bacteria</taxon>
        <taxon>Pseudomonadati</taxon>
        <taxon>Verrucomicrobiota</taxon>
        <taxon>Verrucomicrobiia</taxon>
        <taxon>Verrucomicrobiales</taxon>
        <taxon>Rubritaleaceae</taxon>
        <taxon>Rubritalea</taxon>
    </lineage>
</organism>
<proteinExistence type="inferred from homology"/>
<name>A0ABW5DYT8_9BACT</name>
<keyword evidence="3" id="KW-1185">Reference proteome</keyword>
<comment type="similarity">
    <text evidence="1">Belongs to the CutA family.</text>
</comment>
<dbReference type="RefSeq" id="WP_377092716.1">
    <property type="nucleotide sequence ID" value="NZ_JBHSJM010000001.1"/>
</dbReference>
<protein>
    <submittedName>
        <fullName evidence="2">Divalent-cation tolerance protein CutA</fullName>
    </submittedName>
</protein>
<accession>A0ABW5DYT8</accession>
<evidence type="ECO:0000313" key="3">
    <source>
        <dbReference type="Proteomes" id="UP001597297"/>
    </source>
</evidence>
<comment type="caution">
    <text evidence="2">The sequence shown here is derived from an EMBL/GenBank/DDBJ whole genome shotgun (WGS) entry which is preliminary data.</text>
</comment>
<dbReference type="SUPFAM" id="SSF54913">
    <property type="entry name" value="GlnB-like"/>
    <property type="match status" value="1"/>
</dbReference>
<dbReference type="InterPro" id="IPR004323">
    <property type="entry name" value="Ion_tolerance_CutA"/>
</dbReference>
<gene>
    <name evidence="2" type="primary">cutA</name>
    <name evidence="2" type="ORF">ACFSQZ_03350</name>
</gene>
<dbReference type="Gene3D" id="3.30.70.120">
    <property type="match status" value="1"/>
</dbReference>
<sequence>MEVIIVLCTFPTRECARQIGTQLVEKQLVACMNLLPKMESIYQWGGEVQQDEEYLAIMKTSRRRYDQLEAVLKELHPYENAEIIYTGVDGGAEAYLNWVRDITEGNH</sequence>
<evidence type="ECO:0000256" key="1">
    <source>
        <dbReference type="ARBA" id="ARBA00010169"/>
    </source>
</evidence>
<dbReference type="Pfam" id="PF03091">
    <property type="entry name" value="CutA1"/>
    <property type="match status" value="1"/>
</dbReference>
<dbReference type="PANTHER" id="PTHR23419">
    <property type="entry name" value="DIVALENT CATION TOLERANCE CUTA-RELATED"/>
    <property type="match status" value="1"/>
</dbReference>
<dbReference type="EMBL" id="JBHUJC010000010">
    <property type="protein sequence ID" value="MFD2275496.1"/>
    <property type="molecule type" value="Genomic_DNA"/>
</dbReference>
<dbReference type="InterPro" id="IPR015867">
    <property type="entry name" value="N-reg_PII/ATP_PRibTrfase_C"/>
</dbReference>
<dbReference type="InterPro" id="IPR011322">
    <property type="entry name" value="N-reg_PII-like_a/b"/>
</dbReference>
<evidence type="ECO:0000313" key="2">
    <source>
        <dbReference type="EMBL" id="MFD2275496.1"/>
    </source>
</evidence>
<reference evidence="3" key="1">
    <citation type="journal article" date="2019" name="Int. J. Syst. Evol. Microbiol.">
        <title>The Global Catalogue of Microorganisms (GCM) 10K type strain sequencing project: providing services to taxonomists for standard genome sequencing and annotation.</title>
        <authorList>
            <consortium name="The Broad Institute Genomics Platform"/>
            <consortium name="The Broad Institute Genome Sequencing Center for Infectious Disease"/>
            <person name="Wu L."/>
            <person name="Ma J."/>
        </authorList>
    </citation>
    <scope>NUCLEOTIDE SEQUENCE [LARGE SCALE GENOMIC DNA]</scope>
    <source>
        <strain evidence="3">JCM 16545</strain>
    </source>
</reference>